<reference evidence="2 3" key="1">
    <citation type="journal article" date="2014" name="Nat. Genet.">
        <title>Genome and transcriptome of the porcine whipworm Trichuris suis.</title>
        <authorList>
            <person name="Jex A.R."/>
            <person name="Nejsum P."/>
            <person name="Schwarz E.M."/>
            <person name="Hu L."/>
            <person name="Young N.D."/>
            <person name="Hall R.S."/>
            <person name="Korhonen P.K."/>
            <person name="Liao S."/>
            <person name="Thamsborg S."/>
            <person name="Xia J."/>
            <person name="Xu P."/>
            <person name="Wang S."/>
            <person name="Scheerlinck J.P."/>
            <person name="Hofmann A."/>
            <person name="Sternberg P.W."/>
            <person name="Wang J."/>
            <person name="Gasser R.B."/>
        </authorList>
    </citation>
    <scope>NUCLEOTIDE SEQUENCE [LARGE SCALE GENOMIC DNA]</scope>
    <source>
        <strain evidence="2">DCEP-RM93F</strain>
        <strain evidence="1">DCEP-RM93M</strain>
    </source>
</reference>
<evidence type="ECO:0000313" key="3">
    <source>
        <dbReference type="Proteomes" id="UP000030764"/>
    </source>
</evidence>
<feature type="non-terminal residue" evidence="2">
    <location>
        <position position="125"/>
    </location>
</feature>
<evidence type="ECO:0000313" key="1">
    <source>
        <dbReference type="EMBL" id="KFD50516.1"/>
    </source>
</evidence>
<dbReference type="EMBL" id="KL367573">
    <property type="protein sequence ID" value="KFD63461.1"/>
    <property type="molecule type" value="Genomic_DNA"/>
</dbReference>
<evidence type="ECO:0000313" key="2">
    <source>
        <dbReference type="EMBL" id="KFD63461.1"/>
    </source>
</evidence>
<accession>A0A085N1W5</accession>
<feature type="non-terminal residue" evidence="2">
    <location>
        <position position="1"/>
    </location>
</feature>
<dbReference type="AlphaFoldDB" id="A0A085N1W5"/>
<sequence>ASGCSISLCLILRAPFDFKEKRLDTLVKEFRSSLLLRNSSSEYGTPAGVVLVVVPSVDREKQSPAAHGILESSAAADGHNLSSARRLVFFQTDRNDWDKQKTRRPVGKDFISTVLPQRYDHLHIH</sequence>
<dbReference type="Proteomes" id="UP000030758">
    <property type="component" value="Unassembled WGS sequence"/>
</dbReference>
<organism evidence="2">
    <name type="scientific">Trichuris suis</name>
    <name type="common">pig whipworm</name>
    <dbReference type="NCBI Taxonomy" id="68888"/>
    <lineage>
        <taxon>Eukaryota</taxon>
        <taxon>Metazoa</taxon>
        <taxon>Ecdysozoa</taxon>
        <taxon>Nematoda</taxon>
        <taxon>Enoplea</taxon>
        <taxon>Dorylaimia</taxon>
        <taxon>Trichinellida</taxon>
        <taxon>Trichuridae</taxon>
        <taxon>Trichuris</taxon>
    </lineage>
</organism>
<protein>
    <submittedName>
        <fullName evidence="2">Uncharacterized protein</fullName>
    </submittedName>
</protein>
<proteinExistence type="predicted"/>
<dbReference type="Proteomes" id="UP000030764">
    <property type="component" value="Unassembled WGS sequence"/>
</dbReference>
<dbReference type="EMBL" id="KL363252">
    <property type="protein sequence ID" value="KFD50516.1"/>
    <property type="molecule type" value="Genomic_DNA"/>
</dbReference>
<keyword evidence="3" id="KW-1185">Reference proteome</keyword>
<name>A0A085N1W5_9BILA</name>
<gene>
    <name evidence="1" type="ORF">M513_08584</name>
    <name evidence="2" type="ORF">M514_08584</name>
</gene>